<dbReference type="Pfam" id="PF06629">
    <property type="entry name" value="MipA"/>
    <property type="match status" value="1"/>
</dbReference>
<evidence type="ECO:0000256" key="2">
    <source>
        <dbReference type="ARBA" id="ARBA00005722"/>
    </source>
</evidence>
<keyword evidence="5" id="KW-0998">Cell outer membrane</keyword>
<dbReference type="AlphaFoldDB" id="E8RN96"/>
<sequence>MRKLLAISIAVTAPLAGEVRAQAQPFKPVGPQSKWTIDLGGGAVYGFSPNGGNPDKVNAIPWASFNYRGRVYGDPLSGLGYNVVLRDRMIAGVQVRPHYGGKSNQLPGLEVPGLAADLGAYAFYRIGDKISVGGRFTQDISNVYGGNGLFLSAARQDITRIGMLQTTLYARYGDRKSNQAYYGVDNSEAATTGLHPYRLGAGLQSVGAAVLWAVPVRKRFVLVTFVNADQALGDVADSPLLQTGKKVASSYRAGVLLIRRFGSGEH</sequence>
<dbReference type="RefSeq" id="WP_013479822.1">
    <property type="nucleotide sequence ID" value="NC_014816.1"/>
</dbReference>
<keyword evidence="7" id="KW-1185">Reference proteome</keyword>
<dbReference type="GO" id="GO:0009279">
    <property type="term" value="C:cell outer membrane"/>
    <property type="evidence" value="ECO:0007669"/>
    <property type="project" value="UniProtKB-SubCell"/>
</dbReference>
<reference evidence="7" key="1">
    <citation type="submission" date="2010-12" db="EMBL/GenBank/DDBJ databases">
        <title>Complete sequence of chromosome 1 of Asticcacaulis excentricus CB 48.</title>
        <authorList>
            <consortium name="US DOE Joint Genome Institute"/>
            <person name="Lucas S."/>
            <person name="Copeland A."/>
            <person name="Lapidus A."/>
            <person name="Cheng J.-F."/>
            <person name="Bruce D."/>
            <person name="Goodwin L."/>
            <person name="Pitluck S."/>
            <person name="Teshima H."/>
            <person name="Davenport K."/>
            <person name="Detter J.C."/>
            <person name="Han C."/>
            <person name="Tapia R."/>
            <person name="Land M."/>
            <person name="Hauser L."/>
            <person name="Jeffries C."/>
            <person name="Kyrpides N."/>
            <person name="Ivanova N."/>
            <person name="Ovchinnikova G."/>
            <person name="Brun Y.V."/>
            <person name="Woyke T."/>
        </authorList>
    </citation>
    <scope>NUCLEOTIDE SEQUENCE [LARGE SCALE GENOMIC DNA]</scope>
    <source>
        <strain evidence="7">ATCC 15261 / DSM 4724 / KCTC 12464 / NCIMB 9791 / VKM B-1370 / CB 48</strain>
    </source>
</reference>
<dbReference type="PANTHER" id="PTHR38776:SF1">
    <property type="entry name" value="MLTA-INTERACTING PROTEIN-RELATED"/>
    <property type="match status" value="1"/>
</dbReference>
<accession>E8RN96</accession>
<dbReference type="EMBL" id="CP002395">
    <property type="protein sequence ID" value="ADU13995.1"/>
    <property type="molecule type" value="Genomic_DNA"/>
</dbReference>
<comment type="similarity">
    <text evidence="2">Belongs to the MipA/OmpV family.</text>
</comment>
<dbReference type="PANTHER" id="PTHR38776">
    <property type="entry name" value="MLTA-INTERACTING PROTEIN-RELATED"/>
    <property type="match status" value="1"/>
</dbReference>
<evidence type="ECO:0000256" key="5">
    <source>
        <dbReference type="ARBA" id="ARBA00023237"/>
    </source>
</evidence>
<dbReference type="KEGG" id="aex:Astex_2342"/>
<comment type="subcellular location">
    <subcellularLocation>
        <location evidence="1">Cell outer membrane</location>
    </subcellularLocation>
</comment>
<dbReference type="InterPro" id="IPR010583">
    <property type="entry name" value="MipA"/>
</dbReference>
<evidence type="ECO:0000256" key="1">
    <source>
        <dbReference type="ARBA" id="ARBA00004442"/>
    </source>
</evidence>
<evidence type="ECO:0000313" key="7">
    <source>
        <dbReference type="Proteomes" id="UP000001492"/>
    </source>
</evidence>
<dbReference type="STRING" id="573065.Astex_2342"/>
<dbReference type="eggNOG" id="COG3713">
    <property type="taxonomic scope" value="Bacteria"/>
</dbReference>
<organism evidence="6 7">
    <name type="scientific">Asticcacaulis excentricus (strain ATCC 15261 / DSM 4724 / KCTC 12464 / NCIMB 9791 / VKM B-1370 / CB 48)</name>
    <dbReference type="NCBI Taxonomy" id="573065"/>
    <lineage>
        <taxon>Bacteria</taxon>
        <taxon>Pseudomonadati</taxon>
        <taxon>Pseudomonadota</taxon>
        <taxon>Alphaproteobacteria</taxon>
        <taxon>Caulobacterales</taxon>
        <taxon>Caulobacteraceae</taxon>
        <taxon>Asticcacaulis</taxon>
    </lineage>
</organism>
<gene>
    <name evidence="6" type="ordered locus">Astex_2342</name>
</gene>
<dbReference type="Proteomes" id="UP000001492">
    <property type="component" value="Chromosome 1"/>
</dbReference>
<name>E8RN96_ASTEC</name>
<dbReference type="OrthoDB" id="5462484at2"/>
<dbReference type="HOGENOM" id="CLU_1044459_0_0_5"/>
<protein>
    <submittedName>
        <fullName evidence="6">MltA-interacting MipA family protein</fullName>
    </submittedName>
</protein>
<evidence type="ECO:0000256" key="3">
    <source>
        <dbReference type="ARBA" id="ARBA00022729"/>
    </source>
</evidence>
<keyword evidence="3" id="KW-0732">Signal</keyword>
<keyword evidence="4" id="KW-0472">Membrane</keyword>
<evidence type="ECO:0000313" key="6">
    <source>
        <dbReference type="EMBL" id="ADU13995.1"/>
    </source>
</evidence>
<evidence type="ECO:0000256" key="4">
    <source>
        <dbReference type="ARBA" id="ARBA00023136"/>
    </source>
</evidence>
<proteinExistence type="inferred from homology"/>